<dbReference type="Pfam" id="PF13521">
    <property type="entry name" value="AAA_28"/>
    <property type="match status" value="1"/>
</dbReference>
<proteinExistence type="predicted"/>
<feature type="domain" description="NadR/Ttd14 AAA" evidence="1">
    <location>
        <begin position="2"/>
        <end position="86"/>
    </location>
</feature>
<reference evidence="2 3" key="1">
    <citation type="submission" date="2021-03" db="EMBL/GenBank/DDBJ databases">
        <authorList>
            <person name="Lee D.-H."/>
        </authorList>
    </citation>
    <scope>NUCLEOTIDE SEQUENCE [LARGE SCALE GENOMIC DNA]</scope>
    <source>
        <strain evidence="2 3">MMS20-R2-23</strain>
    </source>
</reference>
<organism evidence="2 3">
    <name type="scientific">Micromonospora antibiotica</name>
    <dbReference type="NCBI Taxonomy" id="2807623"/>
    <lineage>
        <taxon>Bacteria</taxon>
        <taxon>Bacillati</taxon>
        <taxon>Actinomycetota</taxon>
        <taxon>Actinomycetes</taxon>
        <taxon>Micromonosporales</taxon>
        <taxon>Micromonosporaceae</taxon>
        <taxon>Micromonospora</taxon>
    </lineage>
</organism>
<evidence type="ECO:0000259" key="1">
    <source>
        <dbReference type="Pfam" id="PF13521"/>
    </source>
</evidence>
<accession>A0ABS3V7X7</accession>
<sequence>MPGSGKTTTANTLAAAGYAVVGEYVTPGGITIPVPHHPHVGDDDAHQANWLLKHRHITSASHGGPVLSDRDWLSALAYAASLGDQALLARRASWAYGHLALGHLAVPDAYLIVGCSPETSLARRAERLTPDHPWSTPSSLARLADFYTDPPAAIGRTHPALAAELRAASWHRLPAVDLATIRQHATSLLTTP</sequence>
<dbReference type="InterPro" id="IPR027417">
    <property type="entry name" value="P-loop_NTPase"/>
</dbReference>
<gene>
    <name evidence="2" type="ORF">JQN83_13020</name>
</gene>
<protein>
    <submittedName>
        <fullName evidence="2">AAA family ATPase</fullName>
    </submittedName>
</protein>
<comment type="caution">
    <text evidence="2">The sequence shown here is derived from an EMBL/GenBank/DDBJ whole genome shotgun (WGS) entry which is preliminary data.</text>
</comment>
<keyword evidence="3" id="KW-1185">Reference proteome</keyword>
<dbReference type="Proteomes" id="UP000671399">
    <property type="component" value="Unassembled WGS sequence"/>
</dbReference>
<dbReference type="SUPFAM" id="SSF52540">
    <property type="entry name" value="P-loop containing nucleoside triphosphate hydrolases"/>
    <property type="match status" value="1"/>
</dbReference>
<evidence type="ECO:0000313" key="3">
    <source>
        <dbReference type="Proteomes" id="UP000671399"/>
    </source>
</evidence>
<dbReference type="EMBL" id="JAGFWR010000005">
    <property type="protein sequence ID" value="MBO4161724.1"/>
    <property type="molecule type" value="Genomic_DNA"/>
</dbReference>
<evidence type="ECO:0000313" key="2">
    <source>
        <dbReference type="EMBL" id="MBO4161724.1"/>
    </source>
</evidence>
<dbReference type="InterPro" id="IPR038727">
    <property type="entry name" value="NadR/Ttd14_AAA_dom"/>
</dbReference>
<name>A0ABS3V7X7_9ACTN</name>
<dbReference type="Gene3D" id="3.40.50.300">
    <property type="entry name" value="P-loop containing nucleotide triphosphate hydrolases"/>
    <property type="match status" value="1"/>
</dbReference>